<keyword evidence="4" id="KW-1185">Reference proteome</keyword>
<dbReference type="RefSeq" id="WP_345009862.1">
    <property type="nucleotide sequence ID" value="NZ_BAABFC010000003.1"/>
</dbReference>
<dbReference type="PANTHER" id="PTHR11614">
    <property type="entry name" value="PHOSPHOLIPASE-RELATED"/>
    <property type="match status" value="1"/>
</dbReference>
<sequence>MTSRILLGLLALCFSLRLFAVDNPYQLTTEAQLPALAPQLASFWQQHAQTGHLTGVDGVQLAYAVLRHPDSKGSILVVNGRTESLMKYQATAYDLYQQGYSVYLYDHRGQGLSDRLLQDHDKGHVNRFDDYVQDMRTLMEQLVLADKPAHLKLLAHSMGGAISLRYLDRWPNDFEAVALVSPMLGIRLAPLPDWLANLLTRLLDWLYGLFGAESPYAPGTGPYTRVPFPGNELSQSPLRYGLFRDLYDAQPQLRIGGPTVRWIYQSLAAAELATDSGSRSQVPLLLIQAGGDSVVTPAPQDRFCALRQAAGHPCEGGQPLVIPGAWHDLFNEADTYRLPALTAVLNFFSK</sequence>
<evidence type="ECO:0000313" key="3">
    <source>
        <dbReference type="EMBL" id="GAA4494291.1"/>
    </source>
</evidence>
<dbReference type="Pfam" id="PF12146">
    <property type="entry name" value="Hydrolase_4"/>
    <property type="match status" value="1"/>
</dbReference>
<dbReference type="EMBL" id="BAABFC010000003">
    <property type="protein sequence ID" value="GAA4494291.1"/>
    <property type="molecule type" value="Genomic_DNA"/>
</dbReference>
<dbReference type="SUPFAM" id="SSF53474">
    <property type="entry name" value="alpha/beta-Hydrolases"/>
    <property type="match status" value="1"/>
</dbReference>
<dbReference type="InterPro" id="IPR022742">
    <property type="entry name" value="Hydrolase_4"/>
</dbReference>
<feature type="domain" description="Serine aminopeptidase S33" evidence="2">
    <location>
        <begin position="71"/>
        <end position="334"/>
    </location>
</feature>
<dbReference type="GO" id="GO:0016787">
    <property type="term" value="F:hydrolase activity"/>
    <property type="evidence" value="ECO:0007669"/>
    <property type="project" value="UniProtKB-KW"/>
</dbReference>
<dbReference type="InterPro" id="IPR029058">
    <property type="entry name" value="AB_hydrolase_fold"/>
</dbReference>
<dbReference type="Gene3D" id="3.40.50.1820">
    <property type="entry name" value="alpha/beta hydrolase"/>
    <property type="match status" value="1"/>
</dbReference>
<evidence type="ECO:0000256" key="1">
    <source>
        <dbReference type="SAM" id="SignalP"/>
    </source>
</evidence>
<gene>
    <name evidence="3" type="ORF">GCM10023095_05680</name>
</gene>
<accession>A0ABP8PZP0</accession>
<evidence type="ECO:0000259" key="2">
    <source>
        <dbReference type="Pfam" id="PF12146"/>
    </source>
</evidence>
<dbReference type="Proteomes" id="UP001501321">
    <property type="component" value="Unassembled WGS sequence"/>
</dbReference>
<reference evidence="4" key="1">
    <citation type="journal article" date="2019" name="Int. J. Syst. Evol. Microbiol.">
        <title>The Global Catalogue of Microorganisms (GCM) 10K type strain sequencing project: providing services to taxonomists for standard genome sequencing and annotation.</title>
        <authorList>
            <consortium name="The Broad Institute Genomics Platform"/>
            <consortium name="The Broad Institute Genome Sequencing Center for Infectious Disease"/>
            <person name="Wu L."/>
            <person name="Ma J."/>
        </authorList>
    </citation>
    <scope>NUCLEOTIDE SEQUENCE [LARGE SCALE GENOMIC DNA]</scope>
    <source>
        <strain evidence="4">JCM 32226</strain>
    </source>
</reference>
<name>A0ABP8PZP0_9GAMM</name>
<keyword evidence="1" id="KW-0732">Signal</keyword>
<feature type="signal peptide" evidence="1">
    <location>
        <begin position="1"/>
        <end position="20"/>
    </location>
</feature>
<proteinExistence type="predicted"/>
<protein>
    <submittedName>
        <fullName evidence="3">Alpha/beta fold hydrolase</fullName>
    </submittedName>
</protein>
<dbReference type="InterPro" id="IPR051044">
    <property type="entry name" value="MAG_DAG_Lipase"/>
</dbReference>
<evidence type="ECO:0000313" key="4">
    <source>
        <dbReference type="Proteomes" id="UP001501321"/>
    </source>
</evidence>
<keyword evidence="3" id="KW-0378">Hydrolase</keyword>
<organism evidence="3 4">
    <name type="scientific">Pseudaeromonas paramecii</name>
    <dbReference type="NCBI Taxonomy" id="2138166"/>
    <lineage>
        <taxon>Bacteria</taxon>
        <taxon>Pseudomonadati</taxon>
        <taxon>Pseudomonadota</taxon>
        <taxon>Gammaproteobacteria</taxon>
        <taxon>Aeromonadales</taxon>
        <taxon>Aeromonadaceae</taxon>
        <taxon>Pseudaeromonas</taxon>
    </lineage>
</organism>
<comment type="caution">
    <text evidence="3">The sequence shown here is derived from an EMBL/GenBank/DDBJ whole genome shotgun (WGS) entry which is preliminary data.</text>
</comment>
<feature type="chain" id="PRO_5046926556" evidence="1">
    <location>
        <begin position="21"/>
        <end position="350"/>
    </location>
</feature>